<evidence type="ECO:0000256" key="1">
    <source>
        <dbReference type="SAM" id="Coils"/>
    </source>
</evidence>
<dbReference type="EMBL" id="MPGH01000008">
    <property type="protein sequence ID" value="OLN97363.1"/>
    <property type="molecule type" value="Genomic_DNA"/>
</dbReference>
<keyword evidence="4" id="KW-1185">Reference proteome</keyword>
<organism evidence="3 4">
    <name type="scientific">Colletotrichum chlorophyti</name>
    <dbReference type="NCBI Taxonomy" id="708187"/>
    <lineage>
        <taxon>Eukaryota</taxon>
        <taxon>Fungi</taxon>
        <taxon>Dikarya</taxon>
        <taxon>Ascomycota</taxon>
        <taxon>Pezizomycotina</taxon>
        <taxon>Sordariomycetes</taxon>
        <taxon>Hypocreomycetidae</taxon>
        <taxon>Glomerellales</taxon>
        <taxon>Glomerellaceae</taxon>
        <taxon>Colletotrichum</taxon>
    </lineage>
</organism>
<comment type="caution">
    <text evidence="3">The sequence shown here is derived from an EMBL/GenBank/DDBJ whole genome shotgun (WGS) entry which is preliminary data.</text>
</comment>
<evidence type="ECO:0000313" key="3">
    <source>
        <dbReference type="EMBL" id="OLN97363.1"/>
    </source>
</evidence>
<gene>
    <name evidence="3" type="ORF">CCHL11_01054</name>
</gene>
<accession>A0A1Q8S7D7</accession>
<name>A0A1Q8S7D7_9PEZI</name>
<dbReference type="OrthoDB" id="5413531at2759"/>
<protein>
    <submittedName>
        <fullName evidence="3">Uncharacterized protein</fullName>
    </submittedName>
</protein>
<proteinExistence type="predicted"/>
<evidence type="ECO:0000313" key="4">
    <source>
        <dbReference type="Proteomes" id="UP000186583"/>
    </source>
</evidence>
<feature type="coiled-coil region" evidence="1">
    <location>
        <begin position="458"/>
        <end position="492"/>
    </location>
</feature>
<dbReference type="AlphaFoldDB" id="A0A1Q8S7D7"/>
<sequence>MSSPASGDRGLPHYVVDKTPFAPAYHSRFTEEIIDSGGYSRGKGPVDIHLLRHVNCGYLSTHGVAPTLLALKQHAHSLATLIAQLTPSSQYAEVDNSNDPDGRIKKSFRDNEAFDWLNNLSKPYENEDEWHQRPLTDLMNKIKGQSDSHVTVHHCPLETFENDKASRAVPRPYASHSALAMHANDCLEMLDHEYGATGGLMSLLPTDAGHDSAEMKVLRNSLLGQWLLFNQHLVARTHDLELSYADSLDVIAGEAAVPMQMLSKMGPDASSGREIAYPQDKWILANAGDDVFDYLSRVFDRQEELLEYKRDVYVRNGTYGERMWNERRGGDLYARGLVYYDVTTRYFRLQGKGRNTIFVLPAYGEHPALQQTRRLQVTPKVVSVVTPAWPARVSDWESKYKEKLDAATRAEIEVQKLTTSSHALKEHNETLATELHKTRFMLGKFEEYYDTSDDSDSKKNLEQRAADLEVQLQNKTDHVESLEKKVAELELRLKPNARASSQSRPVKVSGRRQSQVNAFGSPEQR</sequence>
<evidence type="ECO:0000256" key="2">
    <source>
        <dbReference type="SAM" id="MobiDB-lite"/>
    </source>
</evidence>
<dbReference type="Proteomes" id="UP000186583">
    <property type="component" value="Unassembled WGS sequence"/>
</dbReference>
<feature type="region of interest" description="Disordered" evidence="2">
    <location>
        <begin position="493"/>
        <end position="525"/>
    </location>
</feature>
<reference evidence="3 4" key="1">
    <citation type="submission" date="2016-11" db="EMBL/GenBank/DDBJ databases">
        <title>Draft Genome Assembly of Colletotrichum chlorophyti a pathogen of herbaceous plants.</title>
        <authorList>
            <person name="Gan P."/>
            <person name="Narusaka M."/>
            <person name="Tsushima A."/>
            <person name="Narusaka Y."/>
            <person name="Takano Y."/>
            <person name="Shirasu K."/>
        </authorList>
    </citation>
    <scope>NUCLEOTIDE SEQUENCE [LARGE SCALE GENOMIC DNA]</scope>
    <source>
        <strain evidence="3 4">NTL11</strain>
    </source>
</reference>
<keyword evidence="1" id="KW-0175">Coiled coil</keyword>